<organism evidence="6 7">
    <name type="scientific">Lodderomyces elongisporus (strain ATCC 11503 / CBS 2605 / JCM 1781 / NBRC 1676 / NRRL YB-4239)</name>
    <name type="common">Yeast</name>
    <name type="synonym">Saccharomyces elongisporus</name>
    <dbReference type="NCBI Taxonomy" id="379508"/>
    <lineage>
        <taxon>Eukaryota</taxon>
        <taxon>Fungi</taxon>
        <taxon>Dikarya</taxon>
        <taxon>Ascomycota</taxon>
        <taxon>Saccharomycotina</taxon>
        <taxon>Pichiomycetes</taxon>
        <taxon>Debaryomycetaceae</taxon>
        <taxon>Candida/Lodderomyces clade</taxon>
        <taxon>Lodderomyces</taxon>
    </lineage>
</organism>
<dbReference type="Gene3D" id="2.40.50.140">
    <property type="entry name" value="Nucleic acid-binding proteins"/>
    <property type="match status" value="1"/>
</dbReference>
<feature type="compositionally biased region" description="Basic and acidic residues" evidence="4">
    <location>
        <begin position="32"/>
        <end position="41"/>
    </location>
</feature>
<dbReference type="EMBL" id="CH981524">
    <property type="protein sequence ID" value="EDK41890.1"/>
    <property type="molecule type" value="Genomic_DNA"/>
</dbReference>
<dbReference type="Pfam" id="PF01588">
    <property type="entry name" value="tRNA_bind"/>
    <property type="match status" value="1"/>
</dbReference>
<dbReference type="KEGG" id="lel:PVL30_000066"/>
<name>A5DRT2_LODEL</name>
<dbReference type="GeneID" id="5235915"/>
<keyword evidence="1 3" id="KW-0820">tRNA-binding</keyword>
<dbReference type="OrthoDB" id="19141at2759"/>
<evidence type="ECO:0000259" key="5">
    <source>
        <dbReference type="PROSITE" id="PS50886"/>
    </source>
</evidence>
<dbReference type="HOGENOM" id="CLU_166982_0_0_1"/>
<dbReference type="VEuPathDB" id="FungiDB:LELG_00068"/>
<keyword evidence="7" id="KW-1185">Reference proteome</keyword>
<evidence type="ECO:0000256" key="1">
    <source>
        <dbReference type="ARBA" id="ARBA00022555"/>
    </source>
</evidence>
<dbReference type="AlphaFoldDB" id="A5DRT2"/>
<dbReference type="SUPFAM" id="SSF50249">
    <property type="entry name" value="Nucleic acid-binding proteins"/>
    <property type="match status" value="1"/>
</dbReference>
<dbReference type="PANTHER" id="PTHR11586">
    <property type="entry name" value="TRNA-AMINOACYLATION COFACTOR ARC1 FAMILY MEMBER"/>
    <property type="match status" value="1"/>
</dbReference>
<evidence type="ECO:0000313" key="7">
    <source>
        <dbReference type="Proteomes" id="UP000001996"/>
    </source>
</evidence>
<dbReference type="Proteomes" id="UP000001996">
    <property type="component" value="Unassembled WGS sequence"/>
</dbReference>
<reference evidence="6 7" key="1">
    <citation type="journal article" date="2009" name="Nature">
        <title>Evolution of pathogenicity and sexual reproduction in eight Candida genomes.</title>
        <authorList>
            <person name="Butler G."/>
            <person name="Rasmussen M.D."/>
            <person name="Lin M.F."/>
            <person name="Santos M.A."/>
            <person name="Sakthikumar S."/>
            <person name="Munro C.A."/>
            <person name="Rheinbay E."/>
            <person name="Grabherr M."/>
            <person name="Forche A."/>
            <person name="Reedy J.L."/>
            <person name="Agrafioti I."/>
            <person name="Arnaud M.B."/>
            <person name="Bates S."/>
            <person name="Brown A.J."/>
            <person name="Brunke S."/>
            <person name="Costanzo M.C."/>
            <person name="Fitzpatrick D.A."/>
            <person name="de Groot P.W."/>
            <person name="Harris D."/>
            <person name="Hoyer L.L."/>
            <person name="Hube B."/>
            <person name="Klis F.M."/>
            <person name="Kodira C."/>
            <person name="Lennard N."/>
            <person name="Logue M.E."/>
            <person name="Martin R."/>
            <person name="Neiman A.M."/>
            <person name="Nikolaou E."/>
            <person name="Quail M.A."/>
            <person name="Quinn J."/>
            <person name="Santos M.C."/>
            <person name="Schmitzberger F.F."/>
            <person name="Sherlock G."/>
            <person name="Shah P."/>
            <person name="Silverstein K.A."/>
            <person name="Skrzypek M.S."/>
            <person name="Soll D."/>
            <person name="Staggs R."/>
            <person name="Stansfield I."/>
            <person name="Stumpf M.P."/>
            <person name="Sudbery P.E."/>
            <person name="Srikantha T."/>
            <person name="Zeng Q."/>
            <person name="Berman J."/>
            <person name="Berriman M."/>
            <person name="Heitman J."/>
            <person name="Gow N.A."/>
            <person name="Lorenz M.C."/>
            <person name="Birren B.W."/>
            <person name="Kellis M."/>
            <person name="Cuomo C.A."/>
        </authorList>
    </citation>
    <scope>NUCLEOTIDE SEQUENCE [LARGE SCALE GENOMIC DNA]</scope>
    <source>
        <strain evidence="7">ATCC 11503 / BCRC 21390 / CBS 2605 / JCM 1781 / NBRC 1676 / NRRL YB-4239</strain>
    </source>
</reference>
<feature type="region of interest" description="Disordered" evidence="4">
    <location>
        <begin position="21"/>
        <end position="63"/>
    </location>
</feature>
<dbReference type="OMA" id="ITPHENT"/>
<keyword evidence="2 3" id="KW-0694">RNA-binding</keyword>
<dbReference type="PROSITE" id="PS50886">
    <property type="entry name" value="TRBD"/>
    <property type="match status" value="1"/>
</dbReference>
<dbReference type="InterPro" id="IPR002547">
    <property type="entry name" value="tRNA-bd_dom"/>
</dbReference>
<evidence type="ECO:0000256" key="2">
    <source>
        <dbReference type="ARBA" id="ARBA00022884"/>
    </source>
</evidence>
<sequence length="132" mass="14745">MSQRRVVVVTNMRNRKLRGEVSQGMILAAESSKSEGERMKGAGETGETGETNNTIVEPVDPPKSSIVGERLYFDGLDKKFEPPKLKDKVWEFLQPKLATNEKGQVVFKDKVLRGEKEEDYASVATLTNAMIK</sequence>
<accession>A5DRT2</accession>
<gene>
    <name evidence="6" type="ORF">LELG_00068</name>
</gene>
<feature type="domain" description="TRNA-binding" evidence="5">
    <location>
        <begin position="1"/>
        <end position="56"/>
    </location>
</feature>
<dbReference type="PANTHER" id="PTHR11586:SF33">
    <property type="entry name" value="AMINOACYL TRNA SYNTHASE COMPLEX-INTERACTING MULTIFUNCTIONAL PROTEIN 1"/>
    <property type="match status" value="1"/>
</dbReference>
<evidence type="ECO:0000313" key="6">
    <source>
        <dbReference type="EMBL" id="EDK41890.1"/>
    </source>
</evidence>
<dbReference type="GO" id="GO:0000049">
    <property type="term" value="F:tRNA binding"/>
    <property type="evidence" value="ECO:0007669"/>
    <property type="project" value="UniProtKB-UniRule"/>
</dbReference>
<evidence type="ECO:0000256" key="4">
    <source>
        <dbReference type="SAM" id="MobiDB-lite"/>
    </source>
</evidence>
<dbReference type="eggNOG" id="KOG2241">
    <property type="taxonomic scope" value="Eukaryota"/>
</dbReference>
<dbReference type="STRING" id="379508.A5DRT2"/>
<proteinExistence type="predicted"/>
<dbReference type="InParanoid" id="A5DRT2"/>
<protein>
    <recommendedName>
        <fullName evidence="5">tRNA-binding domain-containing protein</fullName>
    </recommendedName>
</protein>
<dbReference type="InterPro" id="IPR012340">
    <property type="entry name" value="NA-bd_OB-fold"/>
</dbReference>
<evidence type="ECO:0000256" key="3">
    <source>
        <dbReference type="PROSITE-ProRule" id="PRU00209"/>
    </source>
</evidence>
<dbReference type="InterPro" id="IPR051270">
    <property type="entry name" value="Tyrosine-tRNA_ligase_regulator"/>
</dbReference>